<reference evidence="5 6" key="1">
    <citation type="journal article" date="2018" name="IMA Fungus">
        <title>IMA Genome-F 9: Draft genome sequence of Annulohypoxylon stygium, Aspergillus mulundensis, Berkeleyomyces basicola (syn. Thielaviopsis basicola), Ceratocystis smalleyi, two Cercospora beticola strains, Coleophoma cylindrospora, Fusarium fracticaudum, Phialophora cf. hyalina, and Morchella septimelata.</title>
        <authorList>
            <person name="Wingfield B.D."/>
            <person name="Bills G.F."/>
            <person name="Dong Y."/>
            <person name="Huang W."/>
            <person name="Nel W.J."/>
            <person name="Swalarsk-Parry B.S."/>
            <person name="Vaghefi N."/>
            <person name="Wilken P.M."/>
            <person name="An Z."/>
            <person name="de Beer Z.W."/>
            <person name="De Vos L."/>
            <person name="Chen L."/>
            <person name="Duong T.A."/>
            <person name="Gao Y."/>
            <person name="Hammerbacher A."/>
            <person name="Kikkert J.R."/>
            <person name="Li Y."/>
            <person name="Li H."/>
            <person name="Li K."/>
            <person name="Li Q."/>
            <person name="Liu X."/>
            <person name="Ma X."/>
            <person name="Naidoo K."/>
            <person name="Pethybridge S.J."/>
            <person name="Sun J."/>
            <person name="Steenkamp E.T."/>
            <person name="van der Nest M.A."/>
            <person name="van Wyk S."/>
            <person name="Wingfield M.J."/>
            <person name="Xiong C."/>
            <person name="Yue Q."/>
            <person name="Zhang X."/>
        </authorList>
    </citation>
    <scope>NUCLEOTIDE SEQUENCE [LARGE SCALE GENOMIC DNA]</scope>
    <source>
        <strain evidence="5 6">DSM 5745</strain>
    </source>
</reference>
<comment type="subcellular location">
    <subcellularLocation>
        <location evidence="1">Membrane</location>
    </subcellularLocation>
</comment>
<dbReference type="InterPro" id="IPR001129">
    <property type="entry name" value="Membr-assoc_MAPEG"/>
</dbReference>
<evidence type="ECO:0000256" key="2">
    <source>
        <dbReference type="ARBA" id="ARBA00022692"/>
    </source>
</evidence>
<keyword evidence="3" id="KW-1133">Transmembrane helix</keyword>
<dbReference type="GeneID" id="38118396"/>
<dbReference type="SUPFAM" id="SSF161084">
    <property type="entry name" value="MAPEG domain-like"/>
    <property type="match status" value="1"/>
</dbReference>
<keyword evidence="6" id="KW-1185">Reference proteome</keyword>
<dbReference type="RefSeq" id="XP_026601046.1">
    <property type="nucleotide sequence ID" value="XM_026750042.1"/>
</dbReference>
<dbReference type="EMBL" id="PVWQ01000010">
    <property type="protein sequence ID" value="RDW70515.1"/>
    <property type="molecule type" value="Genomic_DNA"/>
</dbReference>
<dbReference type="Proteomes" id="UP000256690">
    <property type="component" value="Unassembled WGS sequence"/>
</dbReference>
<dbReference type="GO" id="GO:0016020">
    <property type="term" value="C:membrane"/>
    <property type="evidence" value="ECO:0007669"/>
    <property type="project" value="UniProtKB-SubCell"/>
</dbReference>
<dbReference type="Gene3D" id="1.20.120.550">
    <property type="entry name" value="Membrane associated eicosanoid/glutathione metabolism-like domain"/>
    <property type="match status" value="1"/>
</dbReference>
<comment type="caution">
    <text evidence="5">The sequence shown here is derived from an EMBL/GenBank/DDBJ whole genome shotgun (WGS) entry which is preliminary data.</text>
</comment>
<dbReference type="Pfam" id="PF01124">
    <property type="entry name" value="MAPEG"/>
    <property type="match status" value="1"/>
</dbReference>
<protein>
    <submittedName>
        <fullName evidence="5">Uncharacterized protein</fullName>
    </submittedName>
</protein>
<proteinExistence type="predicted"/>
<accession>A0A3D8R916</accession>
<dbReference type="AlphaFoldDB" id="A0A3D8R916"/>
<evidence type="ECO:0000256" key="4">
    <source>
        <dbReference type="ARBA" id="ARBA00023136"/>
    </source>
</evidence>
<evidence type="ECO:0000313" key="5">
    <source>
        <dbReference type="EMBL" id="RDW70515.1"/>
    </source>
</evidence>
<dbReference type="InterPro" id="IPR023352">
    <property type="entry name" value="MAPEG-like_dom_sf"/>
</dbReference>
<gene>
    <name evidence="5" type="ORF">DSM5745_08026</name>
</gene>
<evidence type="ECO:0000256" key="3">
    <source>
        <dbReference type="ARBA" id="ARBA00022989"/>
    </source>
</evidence>
<dbReference type="OrthoDB" id="4456959at2759"/>
<name>A0A3D8R916_9EURO</name>
<evidence type="ECO:0000313" key="6">
    <source>
        <dbReference type="Proteomes" id="UP000256690"/>
    </source>
</evidence>
<organism evidence="5 6">
    <name type="scientific">Aspergillus mulundensis</name>
    <dbReference type="NCBI Taxonomy" id="1810919"/>
    <lineage>
        <taxon>Eukaryota</taxon>
        <taxon>Fungi</taxon>
        <taxon>Dikarya</taxon>
        <taxon>Ascomycota</taxon>
        <taxon>Pezizomycotina</taxon>
        <taxon>Eurotiomycetes</taxon>
        <taxon>Eurotiomycetidae</taxon>
        <taxon>Eurotiales</taxon>
        <taxon>Aspergillaceae</taxon>
        <taxon>Aspergillus</taxon>
        <taxon>Aspergillus subgen. Nidulantes</taxon>
    </lineage>
</organism>
<keyword evidence="2" id="KW-0812">Transmembrane</keyword>
<dbReference type="STRING" id="1810919.A0A3D8R916"/>
<keyword evidence="4" id="KW-0472">Membrane</keyword>
<evidence type="ECO:0000256" key="1">
    <source>
        <dbReference type="ARBA" id="ARBA00004370"/>
    </source>
</evidence>
<sequence>MSLPTSPIPVPVPVPGPSLSLLRPTLALNAWPFTMEPWMYATRIPVSRATHPPPTNTTTKSNIDKLTPASVRWKADNYNHRLEQPTQFYAVALALALARYMRGQEDVLDAGLAWMYVGLRVLHSVVHGTGDWIMVRFGGFVVSSGVLALLAGRAAAVVLREDVALTSRWGSGLWGGPGLYTGM</sequence>